<dbReference type="InterPro" id="IPR050491">
    <property type="entry name" value="AmpC-like"/>
</dbReference>
<gene>
    <name evidence="3" type="ORF">HNR73_003049</name>
</gene>
<organism evidence="3 4">
    <name type="scientific">Phytomonospora endophytica</name>
    <dbReference type="NCBI Taxonomy" id="714109"/>
    <lineage>
        <taxon>Bacteria</taxon>
        <taxon>Bacillati</taxon>
        <taxon>Actinomycetota</taxon>
        <taxon>Actinomycetes</taxon>
        <taxon>Micromonosporales</taxon>
        <taxon>Micromonosporaceae</taxon>
        <taxon>Phytomonospora</taxon>
    </lineage>
</organism>
<dbReference type="Proteomes" id="UP000548476">
    <property type="component" value="Unassembled WGS sequence"/>
</dbReference>
<dbReference type="Pfam" id="PF00144">
    <property type="entry name" value="Beta-lactamase"/>
    <property type="match status" value="1"/>
</dbReference>
<evidence type="ECO:0000256" key="1">
    <source>
        <dbReference type="SAM" id="SignalP"/>
    </source>
</evidence>
<dbReference type="RefSeq" id="WP_184788052.1">
    <property type="nucleotide sequence ID" value="NZ_BONT01000006.1"/>
</dbReference>
<accession>A0A841FNQ9</accession>
<dbReference type="PANTHER" id="PTHR46825:SF7">
    <property type="entry name" value="D-ALANYL-D-ALANINE CARBOXYPEPTIDASE"/>
    <property type="match status" value="1"/>
</dbReference>
<name>A0A841FNQ9_9ACTN</name>
<evidence type="ECO:0000313" key="4">
    <source>
        <dbReference type="Proteomes" id="UP000548476"/>
    </source>
</evidence>
<dbReference type="EMBL" id="JACHGT010000006">
    <property type="protein sequence ID" value="MBB6035192.1"/>
    <property type="molecule type" value="Genomic_DNA"/>
</dbReference>
<dbReference type="AlphaFoldDB" id="A0A841FNQ9"/>
<dbReference type="SUPFAM" id="SSF56601">
    <property type="entry name" value="beta-lactamase/transpeptidase-like"/>
    <property type="match status" value="1"/>
</dbReference>
<feature type="signal peptide" evidence="1">
    <location>
        <begin position="1"/>
        <end position="30"/>
    </location>
</feature>
<proteinExistence type="predicted"/>
<evidence type="ECO:0000259" key="2">
    <source>
        <dbReference type="Pfam" id="PF00144"/>
    </source>
</evidence>
<reference evidence="3 4" key="1">
    <citation type="submission" date="2020-08" db="EMBL/GenBank/DDBJ databases">
        <title>Genomic Encyclopedia of Type Strains, Phase IV (KMG-IV): sequencing the most valuable type-strain genomes for metagenomic binning, comparative biology and taxonomic classification.</title>
        <authorList>
            <person name="Goeker M."/>
        </authorList>
    </citation>
    <scope>NUCLEOTIDE SEQUENCE [LARGE SCALE GENOMIC DNA]</scope>
    <source>
        <strain evidence="3 4">YIM 65646</strain>
    </source>
</reference>
<dbReference type="EC" id="3.4.16.4" evidence="3"/>
<sequence>MSATAIFRRIAVTATAVATLAATVTAPAEAHDRTPSRPDLQAAIQSVVDQGFAGVVVRVGDDQGEWTGSAGVRELGEPAKPSADGLFRVGSATKAFTSALVLTLVEDGVIGLDDSAAAHLPEWDLDPRITIRMLLQHTSGLFNISGEYFPDGTIVPGIPSTGEEWVDNRFHDYTPEELVAFSLSKEPRFEPGGGWSYSNTNYIVLRLLVENVTGRSFVEAMRQRVLRPLGLRDTVLPESRTNIPGPHAHGYYRYETSPGVWATVDATRQNPTWLSTGGDMISSTRDLSDFLSALLDGDIVGEPLVTELLKPEPRSGIGYGLGLSTTDLGPACGGKVVNTNGFINGYAAVNYRSLETGTTLSASITVGDAPIDFAAEGGVAIQKLLTAVFCS</sequence>
<dbReference type="InterPro" id="IPR012338">
    <property type="entry name" value="Beta-lactam/transpept-like"/>
</dbReference>
<dbReference type="InterPro" id="IPR001466">
    <property type="entry name" value="Beta-lactam-related"/>
</dbReference>
<comment type="caution">
    <text evidence="3">The sequence shown here is derived from an EMBL/GenBank/DDBJ whole genome shotgun (WGS) entry which is preliminary data.</text>
</comment>
<keyword evidence="3" id="KW-0121">Carboxypeptidase</keyword>
<keyword evidence="3" id="KW-0378">Hydrolase</keyword>
<keyword evidence="4" id="KW-1185">Reference proteome</keyword>
<dbReference type="GO" id="GO:0009002">
    <property type="term" value="F:serine-type D-Ala-D-Ala carboxypeptidase activity"/>
    <property type="evidence" value="ECO:0007669"/>
    <property type="project" value="UniProtKB-EC"/>
</dbReference>
<keyword evidence="3" id="KW-0645">Protease</keyword>
<keyword evidence="1" id="KW-0732">Signal</keyword>
<dbReference type="PANTHER" id="PTHR46825">
    <property type="entry name" value="D-ALANYL-D-ALANINE-CARBOXYPEPTIDASE/ENDOPEPTIDASE AMPH"/>
    <property type="match status" value="1"/>
</dbReference>
<dbReference type="Gene3D" id="3.40.710.10">
    <property type="entry name" value="DD-peptidase/beta-lactamase superfamily"/>
    <property type="match status" value="1"/>
</dbReference>
<evidence type="ECO:0000313" key="3">
    <source>
        <dbReference type="EMBL" id="MBB6035192.1"/>
    </source>
</evidence>
<protein>
    <submittedName>
        <fullName evidence="3">D-alanyl-D-alanine carboxypeptidase</fullName>
        <ecNumber evidence="3">3.4.16.4</ecNumber>
    </submittedName>
</protein>
<feature type="domain" description="Beta-lactamase-related" evidence="2">
    <location>
        <begin position="41"/>
        <end position="359"/>
    </location>
</feature>
<feature type="chain" id="PRO_5032270472" evidence="1">
    <location>
        <begin position="31"/>
        <end position="391"/>
    </location>
</feature>